<proteinExistence type="predicted"/>
<dbReference type="EMBL" id="CP028359">
    <property type="protein sequence ID" value="AXN02690.1"/>
    <property type="molecule type" value="Genomic_DNA"/>
</dbReference>
<evidence type="ECO:0000313" key="3">
    <source>
        <dbReference type="EMBL" id="AXN02690.1"/>
    </source>
</evidence>
<dbReference type="SUPFAM" id="SSF74982">
    <property type="entry name" value="Small protein B (SmpB)"/>
    <property type="match status" value="1"/>
</dbReference>
<dbReference type="InterPro" id="IPR023620">
    <property type="entry name" value="SmpB"/>
</dbReference>
<dbReference type="Pfam" id="PF01668">
    <property type="entry name" value="SmpB"/>
    <property type="match status" value="1"/>
</dbReference>
<dbReference type="PROSITE" id="PS01317">
    <property type="entry name" value="SSRP"/>
    <property type="match status" value="1"/>
</dbReference>
<keyword evidence="2" id="KW-0694">RNA-binding</keyword>
<dbReference type="GO" id="GO:0003723">
    <property type="term" value="F:RNA binding"/>
    <property type="evidence" value="ECO:0007669"/>
    <property type="project" value="UniProtKB-KW"/>
</dbReference>
<dbReference type="PANTHER" id="PTHR30308">
    <property type="entry name" value="TMRNA-BINDING COMPONENT OF TRANS-TRANSLATION TAGGING COMPLEX"/>
    <property type="match status" value="1"/>
</dbReference>
<dbReference type="Gene3D" id="2.40.280.10">
    <property type="match status" value="1"/>
</dbReference>
<dbReference type="InterPro" id="IPR000037">
    <property type="entry name" value="SsrA-bd_prot"/>
</dbReference>
<dbReference type="PANTHER" id="PTHR30308:SF2">
    <property type="entry name" value="SSRA-BINDING PROTEIN"/>
    <property type="match status" value="1"/>
</dbReference>
<dbReference type="InterPro" id="IPR020081">
    <property type="entry name" value="SsrA-bd_prot_CS"/>
</dbReference>
<dbReference type="AlphaFoldDB" id="A0A346E135"/>
<dbReference type="Proteomes" id="UP000257017">
    <property type="component" value="Chromosome"/>
</dbReference>
<gene>
    <name evidence="3" type="ORF">C9I73_155</name>
</gene>
<evidence type="ECO:0000256" key="1">
    <source>
        <dbReference type="ARBA" id="ARBA00022490"/>
    </source>
</evidence>
<reference evidence="3 4" key="1">
    <citation type="submission" date="2018-03" db="EMBL/GenBank/DDBJ databases">
        <title>A parallel universe: an anciently diverged bacterial symbiosis in a Hawaiian planthopper (Hemiptera: Cixiidae) reveals rearranged nutritional responsibilities.</title>
        <authorList>
            <person name="Bennett G."/>
            <person name="Mao M."/>
        </authorList>
    </citation>
    <scope>NUCLEOTIDE SEQUENCE [LARGE SCALE GENOMIC DNA]</scope>
    <source>
        <strain evidence="3 4">OLIH</strain>
    </source>
</reference>
<accession>A0A346E135</accession>
<name>A0A346E135_9FLAO</name>
<keyword evidence="1" id="KW-0963">Cytoplasm</keyword>
<evidence type="ECO:0000256" key="2">
    <source>
        <dbReference type="ARBA" id="ARBA00022884"/>
    </source>
</evidence>
<dbReference type="GO" id="GO:0070930">
    <property type="term" value="P:trans-translation-dependent protein tagging"/>
    <property type="evidence" value="ECO:0007669"/>
    <property type="project" value="TreeGrafter"/>
</dbReference>
<sequence length="139" mass="16320">MYLVYKIYLFCKGSKKIFIKNKYMLRKNVKIKNKNAFYNFFLLEKYIAGLKLLGHEVKSIKKNNANLNNSFCKVLNTEIFLLNLYLKKISSTNSTSRNILLLLKKKEILKISEAVKKFSLNIIPENIFINKISNPFSKK</sequence>
<dbReference type="GO" id="GO:0005829">
    <property type="term" value="C:cytosol"/>
    <property type="evidence" value="ECO:0007669"/>
    <property type="project" value="TreeGrafter"/>
</dbReference>
<evidence type="ECO:0000313" key="4">
    <source>
        <dbReference type="Proteomes" id="UP000257017"/>
    </source>
</evidence>
<protein>
    <submittedName>
        <fullName evidence="3">TmRNA-binding protein SmpB</fullName>
    </submittedName>
</protein>
<organism evidence="3 4">
    <name type="scientific">Candidatus Karelsulcia muelleri</name>
    <dbReference type="NCBI Taxonomy" id="336810"/>
    <lineage>
        <taxon>Bacteria</taxon>
        <taxon>Pseudomonadati</taxon>
        <taxon>Bacteroidota</taxon>
        <taxon>Flavobacteriia</taxon>
        <taxon>Flavobacteriales</taxon>
        <taxon>Candidatus Karelsulcia</taxon>
    </lineage>
</organism>